<sequence>MKANRFIQRSMIALGLLSAAAAGSPSWAAAKPVVVLQNAEPVSLDPMFTQSDANVVLSIHEGLFRLDNEGKVVPAIAESIANVDPLNWDIKIRRGLTFQNGEPINADAVVFTFDRAKKLFAAGKGDLTFALGALKYDRVEKIDDYTVRFVMRQPDPIITAHLVNPEVSILPPKYYTENPPEKVVFAPVGAGGYKFMSYKAGEGLVLKAFDQYRLGKPPVDDVIVKAVPEVATRISELKAGSADLITGVPADLKQNLESTAGVKVVDAPSYRRLFIAIKQGRHPALADARVRQAMNYAINCEEIAASLLGGMAKCRIDLVNEPYNNPELKPFPYDPAKAKQLLDEAGWVAGRDGIRAKNGDRLALDMDTTNGSYLMDKEIAQVAADYWKEVGIEIKDLRVIDSAINAQLRAKQGAGYRDLMNSSSGPDYTCQGDLLLVQKDSGSNRMSWSDEKFEELFRAFTQEFDASKWQKMCYEAEAYAAQQAPVVWLFTEPNLYGVSDRLDFAPRPDGRVYLNLVLKGVK</sequence>
<comment type="similarity">
    <text evidence="2">Belongs to the bacterial solute-binding protein 5 family.</text>
</comment>
<dbReference type="InterPro" id="IPR039424">
    <property type="entry name" value="SBP_5"/>
</dbReference>
<dbReference type="OrthoDB" id="9803988at2"/>
<protein>
    <recommendedName>
        <fullName evidence="4">Solute-binding protein family 5 domain-containing protein</fullName>
    </recommendedName>
</protein>
<proteinExistence type="inferred from homology"/>
<gene>
    <name evidence="5" type="ORF">BB934_30445</name>
</gene>
<dbReference type="InterPro" id="IPR030678">
    <property type="entry name" value="Peptide/Ni-bd"/>
</dbReference>
<comment type="subcellular location">
    <subcellularLocation>
        <location evidence="1">Periplasm</location>
    </subcellularLocation>
</comment>
<organism evidence="5">
    <name type="scientific">Microvirga ossetica</name>
    <dbReference type="NCBI Taxonomy" id="1882682"/>
    <lineage>
        <taxon>Bacteria</taxon>
        <taxon>Pseudomonadati</taxon>
        <taxon>Pseudomonadota</taxon>
        <taxon>Alphaproteobacteria</taxon>
        <taxon>Hyphomicrobiales</taxon>
        <taxon>Methylobacteriaceae</taxon>
        <taxon>Microvirga</taxon>
    </lineage>
</organism>
<geneLocation type="plasmid" evidence="5">
    <name>unnamed1</name>
</geneLocation>
<dbReference type="RefSeq" id="WP_099513700.1">
    <property type="nucleotide sequence ID" value="NZ_CP016617.1"/>
</dbReference>
<dbReference type="PIRSF" id="PIRSF002741">
    <property type="entry name" value="MppA"/>
    <property type="match status" value="1"/>
</dbReference>
<dbReference type="EMBL" id="CP016617">
    <property type="protein sequence ID" value="ANY82595.1"/>
    <property type="molecule type" value="Genomic_DNA"/>
</dbReference>
<dbReference type="InterPro" id="IPR000914">
    <property type="entry name" value="SBP_5_dom"/>
</dbReference>
<dbReference type="Gene3D" id="3.40.190.10">
    <property type="entry name" value="Periplasmic binding protein-like II"/>
    <property type="match status" value="1"/>
</dbReference>
<keyword evidence="5" id="KW-0614">Plasmid</keyword>
<dbReference type="Gene3D" id="3.90.76.10">
    <property type="entry name" value="Dipeptide-binding Protein, Domain 1"/>
    <property type="match status" value="1"/>
</dbReference>
<accession>A0A1B2ERJ5</accession>
<evidence type="ECO:0000256" key="1">
    <source>
        <dbReference type="ARBA" id="ARBA00004418"/>
    </source>
</evidence>
<dbReference type="KEGG" id="moc:BB934_30445"/>
<feature type="domain" description="Solute-binding protein family 5" evidence="4">
    <location>
        <begin position="71"/>
        <end position="429"/>
    </location>
</feature>
<dbReference type="GO" id="GO:0043190">
    <property type="term" value="C:ATP-binding cassette (ABC) transporter complex"/>
    <property type="evidence" value="ECO:0007669"/>
    <property type="project" value="InterPro"/>
</dbReference>
<keyword evidence="3" id="KW-0732">Signal</keyword>
<dbReference type="GO" id="GO:1904680">
    <property type="term" value="F:peptide transmembrane transporter activity"/>
    <property type="evidence" value="ECO:0007669"/>
    <property type="project" value="TreeGrafter"/>
</dbReference>
<dbReference type="Gene3D" id="3.10.105.10">
    <property type="entry name" value="Dipeptide-binding Protein, Domain 3"/>
    <property type="match status" value="1"/>
</dbReference>
<reference evidence="5" key="1">
    <citation type="submission" date="2016-07" db="EMBL/GenBank/DDBJ databases">
        <title>Microvirga ossetica sp. nov. a new species of rhizobia isolated from root nodules of the legume species Vicia alpestris Steven originated from North Ossetia region in the Caucasus.</title>
        <authorList>
            <person name="Safronova V.I."/>
            <person name="Kuznetsova I.G."/>
            <person name="Sazanova A.L."/>
            <person name="Belimov A."/>
            <person name="Andronov E."/>
            <person name="Osledkin Y.S."/>
            <person name="Onishchuk O.P."/>
            <person name="Kurchak O.N."/>
            <person name="Shaposhnikov A.I."/>
            <person name="Willems A."/>
            <person name="Tikhonovich I.A."/>
        </authorList>
    </citation>
    <scope>NUCLEOTIDE SEQUENCE [LARGE SCALE GENOMIC DNA]</scope>
    <source>
        <strain evidence="5">V5/3M</strain>
        <plasmid evidence="5">unnamed1</plasmid>
    </source>
</reference>
<dbReference type="GO" id="GO:0030288">
    <property type="term" value="C:outer membrane-bounded periplasmic space"/>
    <property type="evidence" value="ECO:0007669"/>
    <property type="project" value="UniProtKB-ARBA"/>
</dbReference>
<dbReference type="AlphaFoldDB" id="A0A1B2ERJ5"/>
<evidence type="ECO:0000256" key="3">
    <source>
        <dbReference type="SAM" id="SignalP"/>
    </source>
</evidence>
<dbReference type="GO" id="GO:0015833">
    <property type="term" value="P:peptide transport"/>
    <property type="evidence" value="ECO:0007669"/>
    <property type="project" value="TreeGrafter"/>
</dbReference>
<feature type="signal peptide" evidence="3">
    <location>
        <begin position="1"/>
        <end position="28"/>
    </location>
</feature>
<evidence type="ECO:0000256" key="2">
    <source>
        <dbReference type="ARBA" id="ARBA00005695"/>
    </source>
</evidence>
<feature type="chain" id="PRO_5008536412" description="Solute-binding protein family 5 domain-containing protein" evidence="3">
    <location>
        <begin position="29"/>
        <end position="522"/>
    </location>
</feature>
<dbReference type="SUPFAM" id="SSF53850">
    <property type="entry name" value="Periplasmic binding protein-like II"/>
    <property type="match status" value="1"/>
</dbReference>
<dbReference type="PANTHER" id="PTHR30290">
    <property type="entry name" value="PERIPLASMIC BINDING COMPONENT OF ABC TRANSPORTER"/>
    <property type="match status" value="1"/>
</dbReference>
<name>A0A1B2ERJ5_9HYPH</name>
<evidence type="ECO:0000259" key="4">
    <source>
        <dbReference type="Pfam" id="PF00496"/>
    </source>
</evidence>
<dbReference type="Pfam" id="PF00496">
    <property type="entry name" value="SBP_bac_5"/>
    <property type="match status" value="1"/>
</dbReference>
<evidence type="ECO:0000313" key="5">
    <source>
        <dbReference type="EMBL" id="ANY82595.1"/>
    </source>
</evidence>